<feature type="transmembrane region" description="Helical" evidence="9">
    <location>
        <begin position="89"/>
        <end position="116"/>
    </location>
</feature>
<feature type="transmembrane region" description="Helical" evidence="9">
    <location>
        <begin position="48"/>
        <end position="77"/>
    </location>
</feature>
<evidence type="ECO:0000256" key="4">
    <source>
        <dbReference type="ARBA" id="ARBA00023040"/>
    </source>
</evidence>
<evidence type="ECO:0000313" key="12">
    <source>
        <dbReference type="Proteomes" id="UP001634394"/>
    </source>
</evidence>
<name>A0ABD3Y3I3_SINWO</name>
<dbReference type="SUPFAM" id="SSF81321">
    <property type="entry name" value="Family A G protein-coupled receptor-like"/>
    <property type="match status" value="1"/>
</dbReference>
<keyword evidence="2 8" id="KW-0812">Transmembrane</keyword>
<accession>A0ABD3Y3I3</accession>
<evidence type="ECO:0000256" key="2">
    <source>
        <dbReference type="ARBA" id="ARBA00022692"/>
    </source>
</evidence>
<dbReference type="GO" id="GO:0004930">
    <property type="term" value="F:G protein-coupled receptor activity"/>
    <property type="evidence" value="ECO:0007669"/>
    <property type="project" value="UniProtKB-KW"/>
</dbReference>
<evidence type="ECO:0000256" key="1">
    <source>
        <dbReference type="ARBA" id="ARBA00004141"/>
    </source>
</evidence>
<dbReference type="Gene3D" id="1.20.1070.10">
    <property type="entry name" value="Rhodopsin 7-helix transmembrane proteins"/>
    <property type="match status" value="1"/>
</dbReference>
<comment type="similarity">
    <text evidence="8">Belongs to the G-protein coupled receptor 1 family.</text>
</comment>
<evidence type="ECO:0000259" key="10">
    <source>
        <dbReference type="PROSITE" id="PS50262"/>
    </source>
</evidence>
<evidence type="ECO:0000256" key="8">
    <source>
        <dbReference type="RuleBase" id="RU000688"/>
    </source>
</evidence>
<proteinExistence type="inferred from homology"/>
<keyword evidence="4 8" id="KW-0297">G-protein coupled receptor</keyword>
<evidence type="ECO:0000256" key="7">
    <source>
        <dbReference type="ARBA" id="ARBA00023224"/>
    </source>
</evidence>
<feature type="transmembrane region" description="Helical" evidence="9">
    <location>
        <begin position="168"/>
        <end position="191"/>
    </location>
</feature>
<comment type="caution">
    <text evidence="11">The sequence shown here is derived from an EMBL/GenBank/DDBJ whole genome shotgun (WGS) entry which is preliminary data.</text>
</comment>
<evidence type="ECO:0000256" key="6">
    <source>
        <dbReference type="ARBA" id="ARBA00023170"/>
    </source>
</evidence>
<dbReference type="AlphaFoldDB" id="A0ABD3Y3I3"/>
<organism evidence="11 12">
    <name type="scientific">Sinanodonta woodiana</name>
    <name type="common">Chinese pond mussel</name>
    <name type="synonym">Anodonta woodiana</name>
    <dbReference type="NCBI Taxonomy" id="1069815"/>
    <lineage>
        <taxon>Eukaryota</taxon>
        <taxon>Metazoa</taxon>
        <taxon>Spiralia</taxon>
        <taxon>Lophotrochozoa</taxon>
        <taxon>Mollusca</taxon>
        <taxon>Bivalvia</taxon>
        <taxon>Autobranchia</taxon>
        <taxon>Heteroconchia</taxon>
        <taxon>Palaeoheterodonta</taxon>
        <taxon>Unionida</taxon>
        <taxon>Unionoidea</taxon>
        <taxon>Unionidae</taxon>
        <taxon>Unioninae</taxon>
        <taxon>Sinanodonta</taxon>
    </lineage>
</organism>
<evidence type="ECO:0000256" key="5">
    <source>
        <dbReference type="ARBA" id="ARBA00023136"/>
    </source>
</evidence>
<protein>
    <recommendedName>
        <fullName evidence="10">G-protein coupled receptors family 1 profile domain-containing protein</fullName>
    </recommendedName>
</protein>
<keyword evidence="12" id="KW-1185">Reference proteome</keyword>
<keyword evidence="7 8" id="KW-0807">Transducer</keyword>
<keyword evidence="6 8" id="KW-0675">Receptor</keyword>
<dbReference type="GO" id="GO:0016020">
    <property type="term" value="C:membrane"/>
    <property type="evidence" value="ECO:0007669"/>
    <property type="project" value="UniProtKB-SubCell"/>
</dbReference>
<feature type="transmembrane region" description="Helical" evidence="9">
    <location>
        <begin position="211"/>
        <end position="237"/>
    </location>
</feature>
<keyword evidence="3 9" id="KW-1133">Transmembrane helix</keyword>
<keyword evidence="5 9" id="KW-0472">Membrane</keyword>
<feature type="transmembrane region" description="Helical" evidence="9">
    <location>
        <begin position="394"/>
        <end position="416"/>
    </location>
</feature>
<dbReference type="InterPro" id="IPR000276">
    <property type="entry name" value="GPCR_Rhodpsn"/>
</dbReference>
<reference evidence="11 12" key="1">
    <citation type="submission" date="2024-11" db="EMBL/GenBank/DDBJ databases">
        <title>Chromosome-level genome assembly of the freshwater bivalve Anodonta woodiana.</title>
        <authorList>
            <person name="Chen X."/>
        </authorList>
    </citation>
    <scope>NUCLEOTIDE SEQUENCE [LARGE SCALE GENOMIC DNA]</scope>
    <source>
        <strain evidence="11">MN2024</strain>
        <tissue evidence="11">Gills</tissue>
    </source>
</reference>
<sequence>MENMSIPTVVSHNTTEDTNFSTIHDETVQAVNVSMATLSHMMNMKDQMYLILIPSMVLTSLFMVVGIPGNMLVIVIYCFTMRRRRSKKFIILLAIPDIINCCFAMPVEIAILTNFWDFDNPILCKVSRFSTFLMNNITSFVLLGIAIDRYRTICRPLKPKFNITDSKVAAGIAFLIAVSSAFPALLIYGTYQPTPGQKTCLIDSKMESQRYPFIFTMFIFTGNIIIFVTLSILYVLVGRKVCRGKHFGSEQKIALGLKCTSFTVSAHSYTDMGDSHRTGAVRRTQILKGIQKRPSRAYSVASCQTPNPILCKQCACKHEGVRPRSGSAQAIMGRNRGNQMGRKHGGIKVRAGRTTLMIFIVTLCFVLSFVPYLVIVTLRYVIPDLKMTFTEKSLYNFFLRSYFMNSAVNPIIYGLVNQQFRREIKRLFCRCIKKRKPERDLRMLN</sequence>
<dbReference type="PRINTS" id="PR00237">
    <property type="entry name" value="GPCRRHODOPSN"/>
</dbReference>
<evidence type="ECO:0000256" key="3">
    <source>
        <dbReference type="ARBA" id="ARBA00022989"/>
    </source>
</evidence>
<gene>
    <name evidence="11" type="ORF">ACJMK2_004556</name>
</gene>
<feature type="transmembrane region" description="Helical" evidence="9">
    <location>
        <begin position="356"/>
        <end position="382"/>
    </location>
</feature>
<dbReference type="PANTHER" id="PTHR24243">
    <property type="entry name" value="G-PROTEIN COUPLED RECEPTOR"/>
    <property type="match status" value="1"/>
</dbReference>
<feature type="domain" description="G-protein coupled receptors family 1 profile" evidence="10">
    <location>
        <begin position="69"/>
        <end position="413"/>
    </location>
</feature>
<evidence type="ECO:0000256" key="9">
    <source>
        <dbReference type="SAM" id="Phobius"/>
    </source>
</evidence>
<dbReference type="PROSITE" id="PS00237">
    <property type="entry name" value="G_PROTEIN_RECEP_F1_1"/>
    <property type="match status" value="1"/>
</dbReference>
<feature type="transmembrane region" description="Helical" evidence="9">
    <location>
        <begin position="128"/>
        <end position="147"/>
    </location>
</feature>
<dbReference type="Proteomes" id="UP001634394">
    <property type="component" value="Unassembled WGS sequence"/>
</dbReference>
<dbReference type="PROSITE" id="PS50262">
    <property type="entry name" value="G_PROTEIN_RECEP_F1_2"/>
    <property type="match status" value="1"/>
</dbReference>
<comment type="subcellular location">
    <subcellularLocation>
        <location evidence="1">Membrane</location>
        <topology evidence="1">Multi-pass membrane protein</topology>
    </subcellularLocation>
</comment>
<evidence type="ECO:0000313" key="11">
    <source>
        <dbReference type="EMBL" id="KAL3892343.1"/>
    </source>
</evidence>
<dbReference type="EMBL" id="JBJQND010000001">
    <property type="protein sequence ID" value="KAL3892343.1"/>
    <property type="molecule type" value="Genomic_DNA"/>
</dbReference>
<dbReference type="CDD" id="cd00637">
    <property type="entry name" value="7tm_classA_rhodopsin-like"/>
    <property type="match status" value="1"/>
</dbReference>
<dbReference type="InterPro" id="IPR017452">
    <property type="entry name" value="GPCR_Rhodpsn_7TM"/>
</dbReference>
<dbReference type="PANTHER" id="PTHR24243:SF208">
    <property type="entry name" value="PYROKININ-1 RECEPTOR"/>
    <property type="match status" value="1"/>
</dbReference>
<dbReference type="Pfam" id="PF00001">
    <property type="entry name" value="7tm_1"/>
    <property type="match status" value="1"/>
</dbReference>